<dbReference type="InterPro" id="IPR027417">
    <property type="entry name" value="P-loop_NTPase"/>
</dbReference>
<feature type="region of interest" description="Disordered" evidence="4">
    <location>
        <begin position="282"/>
        <end position="302"/>
    </location>
</feature>
<gene>
    <name evidence="6" type="ORF">EDB95_1190</name>
</gene>
<keyword evidence="7" id="KW-1185">Reference proteome</keyword>
<dbReference type="InterPro" id="IPR025158">
    <property type="entry name" value="Mg_chelat-rel_C"/>
</dbReference>
<dbReference type="GO" id="GO:0005524">
    <property type="term" value="F:ATP binding"/>
    <property type="evidence" value="ECO:0007669"/>
    <property type="project" value="UniProtKB-KW"/>
</dbReference>
<dbReference type="RefSeq" id="WP_133991503.1">
    <property type="nucleotide sequence ID" value="NZ_SODV01000001.1"/>
</dbReference>
<reference evidence="6 7" key="1">
    <citation type="submission" date="2019-03" db="EMBL/GenBank/DDBJ databases">
        <title>Genomic Encyclopedia of Type Strains, Phase IV (KMG-IV): sequencing the most valuable type-strain genomes for metagenomic binning, comparative biology and taxonomic classification.</title>
        <authorList>
            <person name="Goeker M."/>
        </authorList>
    </citation>
    <scope>NUCLEOTIDE SEQUENCE [LARGE SCALE GENOMIC DNA]</scope>
    <source>
        <strain evidence="6 7">DSM 100059</strain>
    </source>
</reference>
<dbReference type="CDD" id="cd00009">
    <property type="entry name" value="AAA"/>
    <property type="match status" value="1"/>
</dbReference>
<dbReference type="OrthoDB" id="9813147at2"/>
<dbReference type="PRINTS" id="PR01657">
    <property type="entry name" value="MCMFAMILY"/>
</dbReference>
<dbReference type="InterPro" id="IPR003593">
    <property type="entry name" value="AAA+_ATPase"/>
</dbReference>
<dbReference type="SMART" id="SM00382">
    <property type="entry name" value="AAA"/>
    <property type="match status" value="1"/>
</dbReference>
<dbReference type="SUPFAM" id="SSF54211">
    <property type="entry name" value="Ribosomal protein S5 domain 2-like"/>
    <property type="match status" value="1"/>
</dbReference>
<protein>
    <submittedName>
        <fullName evidence="6">Magnesium chelatase family protein</fullName>
    </submittedName>
</protein>
<evidence type="ECO:0000256" key="4">
    <source>
        <dbReference type="SAM" id="MobiDB-lite"/>
    </source>
</evidence>
<dbReference type="NCBIfam" id="TIGR00368">
    <property type="entry name" value="YifB family Mg chelatase-like AAA ATPase"/>
    <property type="match status" value="1"/>
</dbReference>
<dbReference type="Gene3D" id="3.30.230.10">
    <property type="match status" value="1"/>
</dbReference>
<evidence type="ECO:0000256" key="1">
    <source>
        <dbReference type="ARBA" id="ARBA00006354"/>
    </source>
</evidence>
<dbReference type="Pfam" id="PF13335">
    <property type="entry name" value="Mg_chelatase_C"/>
    <property type="match status" value="1"/>
</dbReference>
<dbReference type="Pfam" id="PF01078">
    <property type="entry name" value="Mg_chelatase"/>
    <property type="match status" value="1"/>
</dbReference>
<name>A0A4V3GLM9_9BACT</name>
<dbReference type="GO" id="GO:0003677">
    <property type="term" value="F:DNA binding"/>
    <property type="evidence" value="ECO:0007669"/>
    <property type="project" value="InterPro"/>
</dbReference>
<feature type="domain" description="AAA+ ATPase" evidence="5">
    <location>
        <begin position="226"/>
        <end position="409"/>
    </location>
</feature>
<evidence type="ECO:0000313" key="6">
    <source>
        <dbReference type="EMBL" id="TDX00173.1"/>
    </source>
</evidence>
<dbReference type="InterPro" id="IPR000523">
    <property type="entry name" value="Mg_chelatse_chII-like_cat_dom"/>
</dbReference>
<evidence type="ECO:0000313" key="7">
    <source>
        <dbReference type="Proteomes" id="UP000294498"/>
    </source>
</evidence>
<dbReference type="SUPFAM" id="SSF52540">
    <property type="entry name" value="P-loop containing nucleoside triphosphate hydrolases"/>
    <property type="match status" value="1"/>
</dbReference>
<dbReference type="Gene3D" id="3.40.50.300">
    <property type="entry name" value="P-loop containing nucleotide triphosphate hydrolases"/>
    <property type="match status" value="1"/>
</dbReference>
<proteinExistence type="inferred from homology"/>
<accession>A0A4V3GLM9</accession>
<organism evidence="6 7">
    <name type="scientific">Dinghuibacter silviterrae</name>
    <dbReference type="NCBI Taxonomy" id="1539049"/>
    <lineage>
        <taxon>Bacteria</taxon>
        <taxon>Pseudomonadati</taxon>
        <taxon>Bacteroidota</taxon>
        <taxon>Chitinophagia</taxon>
        <taxon>Chitinophagales</taxon>
        <taxon>Chitinophagaceae</taxon>
        <taxon>Dinghuibacter</taxon>
    </lineage>
</organism>
<dbReference type="InterPro" id="IPR014721">
    <property type="entry name" value="Ribsml_uS5_D2-typ_fold_subgr"/>
</dbReference>
<dbReference type="InterPro" id="IPR045006">
    <property type="entry name" value="CHLI-like"/>
</dbReference>
<dbReference type="PANTHER" id="PTHR32039:SF7">
    <property type="entry name" value="COMPETENCE PROTEIN COMM"/>
    <property type="match status" value="1"/>
</dbReference>
<evidence type="ECO:0000256" key="3">
    <source>
        <dbReference type="ARBA" id="ARBA00022840"/>
    </source>
</evidence>
<dbReference type="Pfam" id="PF13541">
    <property type="entry name" value="ChlI"/>
    <property type="match status" value="1"/>
</dbReference>
<dbReference type="InterPro" id="IPR004482">
    <property type="entry name" value="Mg_chelat-rel"/>
</dbReference>
<dbReference type="EMBL" id="SODV01000001">
    <property type="protein sequence ID" value="TDX00173.1"/>
    <property type="molecule type" value="Genomic_DNA"/>
</dbReference>
<evidence type="ECO:0000256" key="2">
    <source>
        <dbReference type="ARBA" id="ARBA00022741"/>
    </source>
</evidence>
<dbReference type="Proteomes" id="UP000294498">
    <property type="component" value="Unassembled WGS sequence"/>
</dbReference>
<dbReference type="InterPro" id="IPR001208">
    <property type="entry name" value="MCM_dom"/>
</dbReference>
<keyword evidence="2" id="KW-0547">Nucleotide-binding</keyword>
<evidence type="ECO:0000259" key="5">
    <source>
        <dbReference type="SMART" id="SM00382"/>
    </source>
</evidence>
<sequence length="543" mass="58219">MLVRLYGCAVYGMDARMITVEVNVSAGLHYFIVGLADGAVRESLRRVESALKSNEWHMPRTKIVVNLAPAGFRKSGTAFDLPIALGVLGASGQLDPGFSLDDYAMMGELALDGSVRPIHGALLIAEQTARAGLKGLIVPAENAAEASLADGLPVFGVRHIREVVEVFRDGAASSHRVKTPGRAPDTAGSIVATRAPRFDRAFGPLDFCHVRGQHLAKRALEIAAAGSHNVLLVGPPGTGKTMLAQLLPGILPPLTREEAIEVTRVHSVAGRIPAGVSMVTQRPFRSPHHSSSATSLVGGGKPPGPGEISLAHNGVLFLDELPEFPRMALEYLRQPLEDRVVHISRVSGNLDFPASFMLVAAMNPCPCGYHTHPYKPCTCPDTAIRRYWQRVSGPLLDRIDLQVGVGPMGFEELEWKEAGGDPPRPDDGGQVAQGFYAGDTSATVRARVCAARAIQAQRFAAHPGVYGNAHMNAALVQRYCPVPEGAGKLLRGAMERLHLSARAYDRVRKIARTIADLGGERTLRPEHIAEALQYRGLDKDGPP</sequence>
<comment type="similarity">
    <text evidence="1">Belongs to the Mg-chelatase subunits D/I family. ComM subfamily.</text>
</comment>
<dbReference type="AlphaFoldDB" id="A0A4V3GLM9"/>
<dbReference type="InterPro" id="IPR020568">
    <property type="entry name" value="Ribosomal_Su5_D2-typ_SF"/>
</dbReference>
<keyword evidence="3" id="KW-0067">ATP-binding</keyword>
<dbReference type="PANTHER" id="PTHR32039">
    <property type="entry name" value="MAGNESIUM-CHELATASE SUBUNIT CHLI"/>
    <property type="match status" value="1"/>
</dbReference>
<comment type="caution">
    <text evidence="6">The sequence shown here is derived from an EMBL/GenBank/DDBJ whole genome shotgun (WGS) entry which is preliminary data.</text>
</comment>